<keyword evidence="2" id="KW-0378">Hydrolase</keyword>
<dbReference type="SUPFAM" id="SSF53474">
    <property type="entry name" value="alpha/beta-Hydrolases"/>
    <property type="match status" value="1"/>
</dbReference>
<gene>
    <name evidence="2" type="ORF">M1B34_00505</name>
    <name evidence="3" type="ORF">M1B35_00260</name>
</gene>
<dbReference type="Gene3D" id="3.40.50.1820">
    <property type="entry name" value="alpha/beta hydrolase"/>
    <property type="match status" value="2"/>
</dbReference>
<reference evidence="4 5" key="1">
    <citation type="journal article" date="2022" name="Int. J. Syst. Evol. Microbiol.">
        <title>Pseudomonas aegrilactucae sp. nov. and Pseudomonas morbosilactucae sp. nov., pathogens causing bacterial rot of lettuce in Japan.</title>
        <authorList>
            <person name="Sawada H."/>
            <person name="Fujikawa T."/>
            <person name="Satou M."/>
        </authorList>
    </citation>
    <scope>NUCLEOTIDE SEQUENCE [LARGE SCALE GENOMIC DNA]</scope>
    <source>
        <strain evidence="2 4">MAFF 302030</strain>
        <strain evidence="3 5">MAFF 302046</strain>
    </source>
</reference>
<feature type="domain" description="AB hydrolase-1" evidence="1">
    <location>
        <begin position="5"/>
        <end position="127"/>
    </location>
</feature>
<dbReference type="EMBL" id="JALQCW010000002">
    <property type="protein sequence ID" value="MCK9796266.1"/>
    <property type="molecule type" value="Genomic_DNA"/>
</dbReference>
<dbReference type="InterPro" id="IPR000073">
    <property type="entry name" value="AB_hydrolase_1"/>
</dbReference>
<evidence type="ECO:0000259" key="1">
    <source>
        <dbReference type="Pfam" id="PF12697"/>
    </source>
</evidence>
<proteinExistence type="predicted"/>
<dbReference type="GO" id="GO:0016787">
    <property type="term" value="F:hydrolase activity"/>
    <property type="evidence" value="ECO:0007669"/>
    <property type="project" value="UniProtKB-KW"/>
</dbReference>
<name>A0A9X2C327_9PSED</name>
<dbReference type="Pfam" id="PF12697">
    <property type="entry name" value="Abhydrolase_6"/>
    <property type="match status" value="1"/>
</dbReference>
<dbReference type="AlphaFoldDB" id="A0A9X2C327"/>
<keyword evidence="5" id="KW-1185">Reference proteome</keyword>
<dbReference type="Proteomes" id="UP001155059">
    <property type="component" value="Unassembled WGS sequence"/>
</dbReference>
<sequence length="200" mass="21280">MPKQLLFLPGASGNTHFWEPVAQRLAHPAERVHVGWPGFGSVPAEAAVNGIDDLVARVVAQIDRPTALIGQSMGGVIALLAALQRPQWVTHLVLTVTSGGLDMSDLAAEDWREGYRAGYPALPHWFADYQVDLSDRLGSVQAPSLLLWGDADPLSPVAAGQRLAALLPRAELRVLAGGDHDLGCTLADDIAPLIDAHLAR</sequence>
<dbReference type="RefSeq" id="WP_259740448.1">
    <property type="nucleotide sequence ID" value="NZ_JALQCW010000002.1"/>
</dbReference>
<dbReference type="InterPro" id="IPR029058">
    <property type="entry name" value="AB_hydrolase_fold"/>
</dbReference>
<evidence type="ECO:0000313" key="2">
    <source>
        <dbReference type="EMBL" id="MCK9796266.1"/>
    </source>
</evidence>
<reference evidence="4 5" key="2">
    <citation type="journal article" date="2023" name="Plant Pathol.">
        <title>Dismantling and reorganizing Pseudomonas marginalis sensu#lato.</title>
        <authorList>
            <person name="Sawada H."/>
            <person name="Fujikawa T."/>
            <person name="Satou M."/>
        </authorList>
    </citation>
    <scope>NUCLEOTIDE SEQUENCE [LARGE SCALE GENOMIC DNA]</scope>
    <source>
        <strain evidence="2 4">MAFF 302030</strain>
        <strain evidence="3 5">MAFF 302046</strain>
    </source>
</reference>
<dbReference type="Proteomes" id="UP001155163">
    <property type="component" value="Unassembled WGS sequence"/>
</dbReference>
<dbReference type="EMBL" id="JALQCX010000002">
    <property type="protein sequence ID" value="MCK9812616.1"/>
    <property type="molecule type" value="Genomic_DNA"/>
</dbReference>
<comment type="caution">
    <text evidence="2">The sequence shown here is derived from an EMBL/GenBank/DDBJ whole genome shotgun (WGS) entry which is preliminary data.</text>
</comment>
<accession>A0A9X2C327</accession>
<organism evidence="2 4">
    <name type="scientific">Pseudomonas morbosilactucae</name>
    <dbReference type="NCBI Taxonomy" id="2938197"/>
    <lineage>
        <taxon>Bacteria</taxon>
        <taxon>Pseudomonadati</taxon>
        <taxon>Pseudomonadota</taxon>
        <taxon>Gammaproteobacteria</taxon>
        <taxon>Pseudomonadales</taxon>
        <taxon>Pseudomonadaceae</taxon>
        <taxon>Pseudomonas</taxon>
    </lineage>
</organism>
<evidence type="ECO:0000313" key="4">
    <source>
        <dbReference type="Proteomes" id="UP001155059"/>
    </source>
</evidence>
<dbReference type="PANTHER" id="PTHR43689">
    <property type="entry name" value="HYDROLASE"/>
    <property type="match status" value="1"/>
</dbReference>
<evidence type="ECO:0000313" key="3">
    <source>
        <dbReference type="EMBL" id="MCK9812616.1"/>
    </source>
</evidence>
<protein>
    <submittedName>
        <fullName evidence="2">Alpha/beta hydrolase</fullName>
    </submittedName>
</protein>
<evidence type="ECO:0000313" key="5">
    <source>
        <dbReference type="Proteomes" id="UP001155163"/>
    </source>
</evidence>
<dbReference type="PANTHER" id="PTHR43689:SF8">
    <property type="entry name" value="ALPHA_BETA-HYDROLASES SUPERFAMILY PROTEIN"/>
    <property type="match status" value="1"/>
</dbReference>